<feature type="non-terminal residue" evidence="3">
    <location>
        <position position="793"/>
    </location>
</feature>
<feature type="compositionally biased region" description="Pro residues" evidence="1">
    <location>
        <begin position="33"/>
        <end position="42"/>
    </location>
</feature>
<gene>
    <name evidence="3" type="ORF">DFH07DRAFT_816496</name>
</gene>
<feature type="compositionally biased region" description="Acidic residues" evidence="1">
    <location>
        <begin position="763"/>
        <end position="777"/>
    </location>
</feature>
<dbReference type="Gene3D" id="1.10.510.10">
    <property type="entry name" value="Transferase(Phosphotransferase) domain 1"/>
    <property type="match status" value="1"/>
</dbReference>
<protein>
    <recommendedName>
        <fullName evidence="2">Protein kinase domain-containing protein</fullName>
    </recommendedName>
</protein>
<feature type="compositionally biased region" description="Polar residues" evidence="1">
    <location>
        <begin position="742"/>
        <end position="753"/>
    </location>
</feature>
<dbReference type="PROSITE" id="PS50011">
    <property type="entry name" value="PROTEIN_KINASE_DOM"/>
    <property type="match status" value="1"/>
</dbReference>
<feature type="region of interest" description="Disordered" evidence="1">
    <location>
        <begin position="702"/>
        <end position="793"/>
    </location>
</feature>
<feature type="region of interest" description="Disordered" evidence="1">
    <location>
        <begin position="1"/>
        <end position="58"/>
    </location>
</feature>
<dbReference type="Proteomes" id="UP001215280">
    <property type="component" value="Unassembled WGS sequence"/>
</dbReference>
<dbReference type="InterPro" id="IPR008266">
    <property type="entry name" value="Tyr_kinase_AS"/>
</dbReference>
<dbReference type="GO" id="GO:0005524">
    <property type="term" value="F:ATP binding"/>
    <property type="evidence" value="ECO:0007669"/>
    <property type="project" value="InterPro"/>
</dbReference>
<dbReference type="AlphaFoldDB" id="A0AAD7JD43"/>
<dbReference type="PANTHER" id="PTHR38248:SF2">
    <property type="entry name" value="FUNK1 11"/>
    <property type="match status" value="1"/>
</dbReference>
<dbReference type="InterPro" id="IPR011009">
    <property type="entry name" value="Kinase-like_dom_sf"/>
</dbReference>
<keyword evidence="4" id="KW-1185">Reference proteome</keyword>
<feature type="compositionally biased region" description="Basic and acidic residues" evidence="1">
    <location>
        <begin position="12"/>
        <end position="31"/>
    </location>
</feature>
<dbReference type="Pfam" id="PF17667">
    <property type="entry name" value="Pkinase_fungal"/>
    <property type="match status" value="1"/>
</dbReference>
<proteinExistence type="predicted"/>
<feature type="domain" description="Protein kinase" evidence="2">
    <location>
        <begin position="356"/>
        <end position="753"/>
    </location>
</feature>
<organism evidence="3 4">
    <name type="scientific">Mycena maculata</name>
    <dbReference type="NCBI Taxonomy" id="230809"/>
    <lineage>
        <taxon>Eukaryota</taxon>
        <taxon>Fungi</taxon>
        <taxon>Dikarya</taxon>
        <taxon>Basidiomycota</taxon>
        <taxon>Agaricomycotina</taxon>
        <taxon>Agaricomycetes</taxon>
        <taxon>Agaricomycetidae</taxon>
        <taxon>Agaricales</taxon>
        <taxon>Marasmiineae</taxon>
        <taxon>Mycenaceae</taxon>
        <taxon>Mycena</taxon>
    </lineage>
</organism>
<name>A0AAD7JD43_9AGAR</name>
<dbReference type="InterPro" id="IPR040976">
    <property type="entry name" value="Pkinase_fungal"/>
</dbReference>
<evidence type="ECO:0000313" key="4">
    <source>
        <dbReference type="Proteomes" id="UP001215280"/>
    </source>
</evidence>
<accession>A0AAD7JD43</accession>
<dbReference type="PROSITE" id="PS00109">
    <property type="entry name" value="PROTEIN_KINASE_TYR"/>
    <property type="match status" value="1"/>
</dbReference>
<dbReference type="PANTHER" id="PTHR38248">
    <property type="entry name" value="FUNK1 6"/>
    <property type="match status" value="1"/>
</dbReference>
<evidence type="ECO:0000256" key="1">
    <source>
        <dbReference type="SAM" id="MobiDB-lite"/>
    </source>
</evidence>
<reference evidence="3" key="1">
    <citation type="submission" date="2023-03" db="EMBL/GenBank/DDBJ databases">
        <title>Massive genome expansion in bonnet fungi (Mycena s.s.) driven by repeated elements and novel gene families across ecological guilds.</title>
        <authorList>
            <consortium name="Lawrence Berkeley National Laboratory"/>
            <person name="Harder C.B."/>
            <person name="Miyauchi S."/>
            <person name="Viragh M."/>
            <person name="Kuo A."/>
            <person name="Thoen E."/>
            <person name="Andreopoulos B."/>
            <person name="Lu D."/>
            <person name="Skrede I."/>
            <person name="Drula E."/>
            <person name="Henrissat B."/>
            <person name="Morin E."/>
            <person name="Kohler A."/>
            <person name="Barry K."/>
            <person name="LaButti K."/>
            <person name="Morin E."/>
            <person name="Salamov A."/>
            <person name="Lipzen A."/>
            <person name="Mereny Z."/>
            <person name="Hegedus B."/>
            <person name="Baldrian P."/>
            <person name="Stursova M."/>
            <person name="Weitz H."/>
            <person name="Taylor A."/>
            <person name="Grigoriev I.V."/>
            <person name="Nagy L.G."/>
            <person name="Martin F."/>
            <person name="Kauserud H."/>
        </authorList>
    </citation>
    <scope>NUCLEOTIDE SEQUENCE</scope>
    <source>
        <strain evidence="3">CBHHK188m</strain>
    </source>
</reference>
<dbReference type="GO" id="GO:0004672">
    <property type="term" value="F:protein kinase activity"/>
    <property type="evidence" value="ECO:0007669"/>
    <property type="project" value="InterPro"/>
</dbReference>
<feature type="compositionally biased region" description="Polar residues" evidence="1">
    <location>
        <begin position="44"/>
        <end position="58"/>
    </location>
</feature>
<dbReference type="SUPFAM" id="SSF56112">
    <property type="entry name" value="Protein kinase-like (PK-like)"/>
    <property type="match status" value="1"/>
</dbReference>
<sequence length="793" mass="89233">TGDMPPDLGATGRDDFDGVVSERSEASHDLDTPGPPRTPPRNPFNVSQVTPQHVSSHQSEGAHVKIQYIQKAVCQELQGAWVAEDEKTFQMKLKNTIRATYPDLESQAQNWLDGGNASYDKDAGRWSQIPSNTNLEKELYKPIESLLRSIVDQFGNHIQPAVEQKPGQTLKKRRVALTWKQKSEHTLWDAKDEKYTLKSSPDICILGVGPAATMEDEIFPVPSYSQVATPVEIKLCEAFAEIVKDQIAIYGREVFITQPNRRFVYVPVMTGETIRVIKFDRSGGHYSDPIDYHGDPIFFIQLVVLFSSLNEELLGYDTSIYWENGKRVLEMTPSEVWDTTDATAPYWKPNEDVLVFEILNEHGKPAKDAMPVFARRTIRSRGTVCWRVRRDGREFLIKDYWGVASRTRESQFLKQVAGLKGVGQMYAFVDDRDSTYRLRGFAADSRIMSTMDSYVPDRSLTRLALEMYMGTLNTAVSARQLLSAVHDIVSGHRDSLLAKDILHRDISFNNLLLSKIDEHGVLIDFDMAKKMQDLLASNGTEGDSRTGTRAYQSFKVLLQSDKLGQHDHMDDLESIYYVLFFICYGHDLNGNLLPVFPRHIAYWHTTSLSAELLGDLKKSFLMTPNDAPLTRFCGVDKDILKPLMTQLRKFFAKRLYDIGEAISDDDPIPFPPYSSTNAEADYYRFLELVHDAIQKLPVVPVPPLPPSLSNSTGLASSKRGRDVFDDELGTPPYKRLSHPRGVSSSTAAGQQMVAQAGPSSCLADEDEETSVSEEDCGDEYRLSGGGRKQRSRR</sequence>
<dbReference type="EMBL" id="JARJLG010000048">
    <property type="protein sequence ID" value="KAJ7760715.1"/>
    <property type="molecule type" value="Genomic_DNA"/>
</dbReference>
<comment type="caution">
    <text evidence="3">The sequence shown here is derived from an EMBL/GenBank/DDBJ whole genome shotgun (WGS) entry which is preliminary data.</text>
</comment>
<evidence type="ECO:0000259" key="2">
    <source>
        <dbReference type="PROSITE" id="PS50011"/>
    </source>
</evidence>
<evidence type="ECO:0000313" key="3">
    <source>
        <dbReference type="EMBL" id="KAJ7760715.1"/>
    </source>
</evidence>
<dbReference type="InterPro" id="IPR000719">
    <property type="entry name" value="Prot_kinase_dom"/>
</dbReference>